<keyword evidence="3" id="KW-1185">Reference proteome</keyword>
<sequence>MVTNLKESNDDENTDIRVLDLFKSELRLRTFVMWFI</sequence>
<dbReference type="EMBL" id="BGPR01092526">
    <property type="protein sequence ID" value="GBM27541.1"/>
    <property type="molecule type" value="Genomic_DNA"/>
</dbReference>
<evidence type="ECO:0000313" key="3">
    <source>
        <dbReference type="Proteomes" id="UP000499080"/>
    </source>
</evidence>
<dbReference type="AlphaFoldDB" id="A0A4Y2G0L2"/>
<dbReference type="OrthoDB" id="5296287at2759"/>
<reference evidence="2 3" key="1">
    <citation type="journal article" date="2019" name="Sci. Rep.">
        <title>Orb-weaving spider Araneus ventricosus genome elucidates the spidroin gene catalogue.</title>
        <authorList>
            <person name="Kono N."/>
            <person name="Nakamura H."/>
            <person name="Ohtoshi R."/>
            <person name="Moran D.A.P."/>
            <person name="Shinohara A."/>
            <person name="Yoshida Y."/>
            <person name="Fujiwara M."/>
            <person name="Mori M."/>
            <person name="Tomita M."/>
            <person name="Arakawa K."/>
        </authorList>
    </citation>
    <scope>NUCLEOTIDE SEQUENCE [LARGE SCALE GENOMIC DNA]</scope>
</reference>
<dbReference type="Proteomes" id="UP000499080">
    <property type="component" value="Unassembled WGS sequence"/>
</dbReference>
<evidence type="ECO:0000313" key="1">
    <source>
        <dbReference type="EMBL" id="GBM27541.1"/>
    </source>
</evidence>
<dbReference type="EMBL" id="BGPR01097801">
    <property type="protein sequence ID" value="GBM46817.1"/>
    <property type="molecule type" value="Genomic_DNA"/>
</dbReference>
<name>A0A4Y2G0L2_ARAVE</name>
<protein>
    <submittedName>
        <fullName evidence="2">Uncharacterized protein</fullName>
    </submittedName>
</protein>
<comment type="caution">
    <text evidence="2">The sequence shown here is derived from an EMBL/GenBank/DDBJ whole genome shotgun (WGS) entry which is preliminary data.</text>
</comment>
<feature type="non-terminal residue" evidence="2">
    <location>
        <position position="36"/>
    </location>
</feature>
<proteinExistence type="predicted"/>
<evidence type="ECO:0000313" key="2">
    <source>
        <dbReference type="EMBL" id="GBM46817.1"/>
    </source>
</evidence>
<accession>A0A4Y2G0L2</accession>
<organism evidence="2 3">
    <name type="scientific">Araneus ventricosus</name>
    <name type="common">Orbweaver spider</name>
    <name type="synonym">Epeira ventricosa</name>
    <dbReference type="NCBI Taxonomy" id="182803"/>
    <lineage>
        <taxon>Eukaryota</taxon>
        <taxon>Metazoa</taxon>
        <taxon>Ecdysozoa</taxon>
        <taxon>Arthropoda</taxon>
        <taxon>Chelicerata</taxon>
        <taxon>Arachnida</taxon>
        <taxon>Araneae</taxon>
        <taxon>Araneomorphae</taxon>
        <taxon>Entelegynae</taxon>
        <taxon>Araneoidea</taxon>
        <taxon>Araneidae</taxon>
        <taxon>Araneus</taxon>
    </lineage>
</organism>
<gene>
    <name evidence="1" type="ORF">AVEN_241832_1</name>
    <name evidence="2" type="ORF">AVEN_85303_1</name>
</gene>